<dbReference type="Pfam" id="PF12130">
    <property type="entry name" value="bMERB_dom"/>
    <property type="match status" value="1"/>
</dbReference>
<evidence type="ECO:0000259" key="7">
    <source>
        <dbReference type="PROSITE" id="PS50021"/>
    </source>
</evidence>
<dbReference type="SMART" id="SM01203">
    <property type="entry name" value="DUF3585"/>
    <property type="match status" value="1"/>
</dbReference>
<dbReference type="InterPro" id="IPR001715">
    <property type="entry name" value="CH_dom"/>
</dbReference>
<accession>A0AAV2ZNI3</accession>
<feature type="domain" description="C2 NT-type" evidence="8">
    <location>
        <begin position="8"/>
        <end position="148"/>
    </location>
</feature>
<keyword evidence="11" id="KW-1185">Reference proteome</keyword>
<evidence type="ECO:0000259" key="9">
    <source>
        <dbReference type="PROSITE" id="PS51848"/>
    </source>
</evidence>
<dbReference type="InterPro" id="IPR036872">
    <property type="entry name" value="CH_dom_sf"/>
</dbReference>
<dbReference type="SMART" id="SM00033">
    <property type="entry name" value="CH"/>
    <property type="match status" value="1"/>
</dbReference>
<evidence type="ECO:0000256" key="6">
    <source>
        <dbReference type="SAM" id="MobiDB-lite"/>
    </source>
</evidence>
<dbReference type="FunFam" id="1.10.418.10:FF:000023">
    <property type="entry name" value="EH domain-binding protein 1 isoform X1"/>
    <property type="match status" value="1"/>
</dbReference>
<name>A0AAV2ZNI3_PYXAD</name>
<feature type="region of interest" description="Disordered" evidence="6">
    <location>
        <begin position="982"/>
        <end position="1001"/>
    </location>
</feature>
<dbReference type="PROSITE" id="PS51840">
    <property type="entry name" value="C2_NT"/>
    <property type="match status" value="1"/>
</dbReference>
<comment type="caution">
    <text evidence="10">The sequence shown here is derived from an EMBL/GenBank/DDBJ whole genome shotgun (WGS) entry which is preliminary data.</text>
</comment>
<dbReference type="SUPFAM" id="SSF47576">
    <property type="entry name" value="Calponin-homology domain, CH-domain"/>
    <property type="match status" value="1"/>
</dbReference>
<sequence length="2041" mass="231604">MTSVWKRLQRTGKRASRFQFVASYQELILECTQKWQPDKVVVVWTRRNRRVCSKAHSWQPGIQDPFRGSVVWAVPENVDITATLYRVSKSMMFGEESRGHKKLLAVAPIDLRKFAAISSAPREMKLMLTPRSVKVVSATLTVSITCTLLREGKATDEDMQSVASLLSLKPSDIADMDDFNEEEEEEKSHRQNRSLLGIAPRGYFKSVYSNYLSEPTRELNTLAEEEDEAFISTSRYNEVWKTQEFSPEHVKLHIESATKQLETDPRDGYRENREDLQKVGYLQDIKPELVDNPELAIGRNNALQRSIIQSNISAGDKAFPNVTQAPVIPNRVKTWQVPEHINQPIAKATDAVPEVVLKEEVAQKPSLNRNLKHQDTDQVQEASPKASENLAEMSHMPQIAFRSVQKELGPKETTCKSADSVKMLVNIQNSPKTSNFEDTEGIHETDNFTQKAVQKAAVPQSENLEGKLCTENEQTDNQDEGEPHGSIVMKLFKPENLQNITVNAEQCLAKTDMKITGSEVKHIVDEILEQDSVVHSLPKNILQRRENTCLAGETTNWEQETQKRVHKNHISGSEQEVVTAKSLWKEEHKLNLSDDKQVTLQHTLHIPNGSVTGTTCIKREEETGTDNTQIQKECVPGEAVNIDRQNQYSADKGEVGKDWAEHQKTTKMDYTKEAQIKKKEKERDYHPVTVECNRAEELSVEISSETYEMTNKKAEASRIKAGDSIHRNENRVSEPEKTEEITQSVHEIIYNIQVVDDLSLTTDKRHGKDCKAKYDMLESVHERLDKDLQEGVTKKQKESFQVEKCMLETGGIQECINTIEVYSIPVTEQGMHGLIEVKSNTNDTLDILDVRGEYVLGMIDQQRQKELTVANEQKEEFSGLGREEEGVFRKLDPTYKLTEHDTLKNSIYHNETSEREKDINQYIVKGTFLSSNEKMVNINTCDGQDQRLVEKCILENQMLQEKPITTDDIAEQGVFKEPFFGSVHGHDETTGKSNNITDQTGEKKEFAEAVDQDTLSSLGIKDSVDEEGAKSRKAKQPEDICVCGEEIELLQEKNRMEKIHNSEQRLEKTAVAKHSNEKRMKKNILCTDRRCDEQASKNVDVPNQVQAFVEMCLVEKTVNVYPALDVKNAHKENADWINKVSLGPKDNFDAVNENILEKEAFFDKADDKNIDDCNKYEDHKETEGRVGKDVLTVDKEQKNLKEVYSILEIKKNTEKSVQDATFLQEDVQNMSSSKKENPQEKKNAEEIKTPTEGMSFVAKMPEQEVQGDIYLKENVFSEERQKQAENKDEKPKSFLVKEKNKKYSQQENSENIIQTYRVNEGVLIQELSYGKKLNMEEAEGRVEKNCRAMAKTEEQTSLKDTEKKQNEVVRTNKMLQIMSKPETSISSGSKEPKNQGTDDIVCPVVQTFVTYSLSNITSEAVEPTTNMLSECKFSNSPTPIPGQQRTTKKKNLNKYTGHVGEEALSTDSLLCWCQDVTAGYRGVRVNNFTTSWRNGLAFCAILHHFHPTNINYEALDPLNVKENNKKAYDGFAALGIPPLLSPSDMLLRSVPDKLIILTYLCQIRSHFTSAHPTAGTQNPQVDKQKHDTVLKLQSDLEKQQNSSPKDKEIIPFASEEHSPIPTTTNKNDFVNVDHGKQNPLDPLSHEHEVKVSTPICQGALGAAADENEKIKELIHENKVFIPEQLNKTKAMPETQDKHITYPDNQELAIPSPVDSSPKYSVVEKKTSPMAEQKTKNPQIQDIADIEEEKIPGTTKGTNSSGIVPPPRVKKRLSVNVTELNLEVGETSLQSATVPVAPPRRGGGLGHLRDADLVKKRRSLIRSQSLSQDEEMDLTLKSHETPSRPSSQIVNEQSTSVSFSTNEVDTTEAPMKGEEPMILKDTSQYVISELGALEDQQKEIDERAAVVEKELRTLMENGSDKEVEEALIQEWFMLVNKKNALIRRQDELQLLAEEQDLERRFELLSRDLRALLCTDDCLKSEAQKRREKLLLDELVSLVDQRDGLVRDLHIKERKAIEEDEIIERSLEQRRRKLSKKEKCRIS</sequence>
<evidence type="ECO:0000313" key="11">
    <source>
        <dbReference type="Proteomes" id="UP001181693"/>
    </source>
</evidence>
<evidence type="ECO:0000256" key="5">
    <source>
        <dbReference type="SAM" id="Coils"/>
    </source>
</evidence>
<dbReference type="Proteomes" id="UP001181693">
    <property type="component" value="Unassembled WGS sequence"/>
</dbReference>
<keyword evidence="3" id="KW-0967">Endosome</keyword>
<organism evidence="10 11">
    <name type="scientific">Pyxicephalus adspersus</name>
    <name type="common">African bullfrog</name>
    <dbReference type="NCBI Taxonomy" id="30357"/>
    <lineage>
        <taxon>Eukaryota</taxon>
        <taxon>Metazoa</taxon>
        <taxon>Chordata</taxon>
        <taxon>Craniata</taxon>
        <taxon>Vertebrata</taxon>
        <taxon>Euteleostomi</taxon>
        <taxon>Amphibia</taxon>
        <taxon>Batrachia</taxon>
        <taxon>Anura</taxon>
        <taxon>Neobatrachia</taxon>
        <taxon>Ranoidea</taxon>
        <taxon>Pyxicephalidae</taxon>
        <taxon>Pyxicephalinae</taxon>
        <taxon>Pyxicephalus</taxon>
    </lineage>
</organism>
<feature type="region of interest" description="Disordered" evidence="6">
    <location>
        <begin position="1821"/>
        <end position="1870"/>
    </location>
</feature>
<feature type="coiled-coil region" evidence="5">
    <location>
        <begin position="1889"/>
        <end position="1916"/>
    </location>
</feature>
<feature type="compositionally biased region" description="Basic and acidic residues" evidence="6">
    <location>
        <begin position="1279"/>
        <end position="1298"/>
    </location>
</feature>
<dbReference type="InterPro" id="IPR050540">
    <property type="entry name" value="F-actin_Monoox_Mical"/>
</dbReference>
<dbReference type="CDD" id="cd21255">
    <property type="entry name" value="CH_EHBP1L1"/>
    <property type="match status" value="1"/>
</dbReference>
<dbReference type="PROSITE" id="PS50021">
    <property type="entry name" value="CH"/>
    <property type="match status" value="1"/>
</dbReference>
<reference evidence="10" key="1">
    <citation type="thesis" date="2020" institute="ProQuest LLC" country="789 East Eisenhower Parkway, Ann Arbor, MI, USA">
        <title>Comparative Genomics and Chromosome Evolution.</title>
        <authorList>
            <person name="Mudd A.B."/>
        </authorList>
    </citation>
    <scope>NUCLEOTIDE SEQUENCE</scope>
    <source>
        <strain evidence="10">1538</strain>
        <tissue evidence="10">Blood</tissue>
    </source>
</reference>
<proteinExistence type="predicted"/>
<dbReference type="InterPro" id="IPR019448">
    <property type="entry name" value="NT-C2"/>
</dbReference>
<dbReference type="PANTHER" id="PTHR23167">
    <property type="entry name" value="CALPONIN HOMOLOGY DOMAIN-CONTAINING PROTEIN DDB_G0272472-RELATED"/>
    <property type="match status" value="1"/>
</dbReference>
<comment type="subcellular location">
    <subcellularLocation>
        <location evidence="1">Endosome</location>
    </subcellularLocation>
</comment>
<dbReference type="GO" id="GO:0005768">
    <property type="term" value="C:endosome"/>
    <property type="evidence" value="ECO:0007669"/>
    <property type="project" value="UniProtKB-SubCell"/>
</dbReference>
<feature type="compositionally biased region" description="Basic and acidic residues" evidence="6">
    <location>
        <begin position="1233"/>
        <end position="1246"/>
    </location>
</feature>
<feature type="domain" description="BMERB" evidence="9">
    <location>
        <begin position="1872"/>
        <end position="2023"/>
    </location>
</feature>
<evidence type="ECO:0000259" key="8">
    <source>
        <dbReference type="PROSITE" id="PS51840"/>
    </source>
</evidence>
<feature type="region of interest" description="Disordered" evidence="6">
    <location>
        <begin position="1226"/>
        <end position="1246"/>
    </location>
</feature>
<evidence type="ECO:0008006" key="12">
    <source>
        <dbReference type="Google" id="ProtNLM"/>
    </source>
</evidence>
<evidence type="ECO:0000313" key="10">
    <source>
        <dbReference type="EMBL" id="DBA17125.1"/>
    </source>
</evidence>
<protein>
    <recommendedName>
        <fullName evidence="12">EH domain-binding protein 1-like protein 1</fullName>
    </recommendedName>
</protein>
<dbReference type="PROSITE" id="PS51848">
    <property type="entry name" value="BMERB"/>
    <property type="match status" value="1"/>
</dbReference>
<feature type="region of interest" description="Disordered" evidence="6">
    <location>
        <begin position="1279"/>
        <end position="1307"/>
    </location>
</feature>
<feature type="domain" description="Calponin-homology (CH)" evidence="7">
    <location>
        <begin position="1463"/>
        <end position="1568"/>
    </location>
</feature>
<evidence type="ECO:0000256" key="4">
    <source>
        <dbReference type="ARBA" id="ARBA00023054"/>
    </source>
</evidence>
<feature type="compositionally biased region" description="Polar residues" evidence="6">
    <location>
        <begin position="1842"/>
        <end position="1863"/>
    </location>
</feature>
<evidence type="ECO:0000256" key="3">
    <source>
        <dbReference type="ARBA" id="ARBA00022753"/>
    </source>
</evidence>
<evidence type="ECO:0000256" key="2">
    <source>
        <dbReference type="ARBA" id="ARBA00022553"/>
    </source>
</evidence>
<dbReference type="InterPro" id="IPR022735">
    <property type="entry name" value="bMERB_dom"/>
</dbReference>
<keyword evidence="2" id="KW-0597">Phosphoprotein</keyword>
<gene>
    <name evidence="10" type="ORF">GDO54_002617</name>
</gene>
<evidence type="ECO:0000256" key="1">
    <source>
        <dbReference type="ARBA" id="ARBA00004177"/>
    </source>
</evidence>
<dbReference type="EMBL" id="DYDO01000010">
    <property type="protein sequence ID" value="DBA17125.1"/>
    <property type="molecule type" value="Genomic_DNA"/>
</dbReference>
<keyword evidence="4 5" id="KW-0175">Coiled coil</keyword>
<dbReference type="Pfam" id="PF00307">
    <property type="entry name" value="CH"/>
    <property type="match status" value="1"/>
</dbReference>
<dbReference type="PANTHER" id="PTHR23167:SF42">
    <property type="entry name" value="EH DOMAIN-BINDING PROTEIN 1-LIKE PROTEIN 1"/>
    <property type="match status" value="1"/>
</dbReference>
<dbReference type="Gene3D" id="1.10.418.10">
    <property type="entry name" value="Calponin-like domain"/>
    <property type="match status" value="1"/>
</dbReference>